<dbReference type="SUPFAM" id="SSF53098">
    <property type="entry name" value="Ribonuclease H-like"/>
    <property type="match status" value="1"/>
</dbReference>
<dbReference type="OrthoDB" id="6159421at2759"/>
<dbReference type="InterPro" id="IPR008906">
    <property type="entry name" value="HATC_C_dom"/>
</dbReference>
<proteinExistence type="predicted"/>
<evidence type="ECO:0000313" key="3">
    <source>
        <dbReference type="Proteomes" id="UP001152795"/>
    </source>
</evidence>
<evidence type="ECO:0000256" key="1">
    <source>
        <dbReference type="SAM" id="MobiDB-lite"/>
    </source>
</evidence>
<keyword evidence="3" id="KW-1185">Reference proteome</keyword>
<name>A0A7D9EB27_PARCT</name>
<dbReference type="AlphaFoldDB" id="A0A7D9EB27"/>
<feature type="compositionally biased region" description="Acidic residues" evidence="1">
    <location>
        <begin position="1"/>
        <end position="17"/>
    </location>
</feature>
<dbReference type="Pfam" id="PF05699">
    <property type="entry name" value="Dimer_Tnp_hAT"/>
    <property type="match status" value="1"/>
</dbReference>
<dbReference type="PANTHER" id="PTHR37162:SF1">
    <property type="entry name" value="BED-TYPE DOMAIN-CONTAINING PROTEIN"/>
    <property type="match status" value="1"/>
</dbReference>
<dbReference type="InterPro" id="IPR012337">
    <property type="entry name" value="RNaseH-like_sf"/>
</dbReference>
<comment type="caution">
    <text evidence="2">The sequence shown here is derived from an EMBL/GenBank/DDBJ whole genome shotgun (WGS) entry which is preliminary data.</text>
</comment>
<feature type="region of interest" description="Disordered" evidence="1">
    <location>
        <begin position="1"/>
        <end position="30"/>
    </location>
</feature>
<dbReference type="GO" id="GO:0046983">
    <property type="term" value="F:protein dimerization activity"/>
    <property type="evidence" value="ECO:0007669"/>
    <property type="project" value="InterPro"/>
</dbReference>
<sequence>MNAMECESDSSSEENTDNELKKQQSKQEGKKKRTYEQKFCNAWLSNANFKGWIQETKGTNGNSVPYCKVCKVKLSCSKTALTRHMKGKGHTEACKMTAELRRSHLNIGELLGATDKSVAKLEIKLCSFIFEHNLPIQLSDDLLALLSSLFPSNKTVQKATLGKQKATNVIRQVLGFNTQKADSINGLKSRKFSLIIDEITDRSRKNQLAVLVTYFNPDTFKMDCDLIDIVQLDDGKADTIFKAIVECFEQKDFMNVSFIRQADPWLIDINDQEHYVPLNHVYVGPCATDTMQTIKDDLGVDHPGIQLFFTHCRNFQIEAVKQILSRFNDCDKLDFLSFLTPVSAYALSPVSLLQVYRQLAQLKDVADLQEADNEWRQHALCPNLNGEMSFLEYWTVVFKEKNQVGEMIYPNLTKLVATVLSLPFSNAAVERIFSQLKLIKSDHRASLKQESLLALLSTKYSFLKKGKRQAVMMDPSSEMLDLHKRMKSSAKDEDAGKLRAEFLKELKNVKT</sequence>
<dbReference type="PANTHER" id="PTHR37162">
    <property type="entry name" value="HAT FAMILY DIMERISATION DOMAINCONTAINING PROTEIN-RELATED"/>
    <property type="match status" value="1"/>
</dbReference>
<protein>
    <submittedName>
        <fullName evidence="2">Zinc finger MYM-type 1-like</fullName>
    </submittedName>
</protein>
<dbReference type="Proteomes" id="UP001152795">
    <property type="component" value="Unassembled WGS sequence"/>
</dbReference>
<organism evidence="2 3">
    <name type="scientific">Paramuricea clavata</name>
    <name type="common">Red gorgonian</name>
    <name type="synonym">Violescent sea-whip</name>
    <dbReference type="NCBI Taxonomy" id="317549"/>
    <lineage>
        <taxon>Eukaryota</taxon>
        <taxon>Metazoa</taxon>
        <taxon>Cnidaria</taxon>
        <taxon>Anthozoa</taxon>
        <taxon>Octocorallia</taxon>
        <taxon>Malacalcyonacea</taxon>
        <taxon>Plexauridae</taxon>
        <taxon>Paramuricea</taxon>
    </lineage>
</organism>
<accession>A0A7D9EB27</accession>
<dbReference type="EMBL" id="CACRXK020005359">
    <property type="protein sequence ID" value="CAB4005936.1"/>
    <property type="molecule type" value="Genomic_DNA"/>
</dbReference>
<gene>
    <name evidence="2" type="ORF">PACLA_8A086197</name>
</gene>
<reference evidence="2" key="1">
    <citation type="submission" date="2020-04" db="EMBL/GenBank/DDBJ databases">
        <authorList>
            <person name="Alioto T."/>
            <person name="Alioto T."/>
            <person name="Gomez Garrido J."/>
        </authorList>
    </citation>
    <scope>NUCLEOTIDE SEQUENCE</scope>
    <source>
        <strain evidence="2">A484AB</strain>
    </source>
</reference>
<evidence type="ECO:0000313" key="2">
    <source>
        <dbReference type="EMBL" id="CAB4005936.1"/>
    </source>
</evidence>
<feature type="compositionally biased region" description="Basic and acidic residues" evidence="1">
    <location>
        <begin position="18"/>
        <end position="28"/>
    </location>
</feature>